<gene>
    <name evidence="1" type="ORF">KUF71_012266</name>
</gene>
<reference evidence="1" key="2">
    <citation type="journal article" date="2023" name="BMC Genomics">
        <title>Pest status, molecular evolution, and epigenetic factors derived from the genome assembly of Frankliniella fusca, a thysanopteran phytovirus vector.</title>
        <authorList>
            <person name="Catto M.A."/>
            <person name="Labadie P.E."/>
            <person name="Jacobson A.L."/>
            <person name="Kennedy G.G."/>
            <person name="Srinivasan R."/>
            <person name="Hunt B.G."/>
        </authorList>
    </citation>
    <scope>NUCLEOTIDE SEQUENCE</scope>
    <source>
        <strain evidence="1">PL_HMW_Pooled</strain>
    </source>
</reference>
<keyword evidence="2" id="KW-1185">Reference proteome</keyword>
<protein>
    <submittedName>
        <fullName evidence="1">Protein ANTAGONIST OF LIKE HETEROCHROMATIN PROTEIN 1</fullName>
    </submittedName>
</protein>
<evidence type="ECO:0000313" key="1">
    <source>
        <dbReference type="EMBL" id="KAK3924300.1"/>
    </source>
</evidence>
<dbReference type="Proteomes" id="UP001219518">
    <property type="component" value="Unassembled WGS sequence"/>
</dbReference>
<dbReference type="InterPro" id="IPR045249">
    <property type="entry name" value="HARBI1-like"/>
</dbReference>
<accession>A0AAE1HPF3</accession>
<organism evidence="1 2">
    <name type="scientific">Frankliniella fusca</name>
    <dbReference type="NCBI Taxonomy" id="407009"/>
    <lineage>
        <taxon>Eukaryota</taxon>
        <taxon>Metazoa</taxon>
        <taxon>Ecdysozoa</taxon>
        <taxon>Arthropoda</taxon>
        <taxon>Hexapoda</taxon>
        <taxon>Insecta</taxon>
        <taxon>Pterygota</taxon>
        <taxon>Neoptera</taxon>
        <taxon>Paraneoptera</taxon>
        <taxon>Thysanoptera</taxon>
        <taxon>Terebrantia</taxon>
        <taxon>Thripoidea</taxon>
        <taxon>Thripidae</taxon>
        <taxon>Frankliniella</taxon>
    </lineage>
</organism>
<proteinExistence type="predicted"/>
<name>A0AAE1HPF3_9NEOP</name>
<dbReference type="PANTHER" id="PTHR22930">
    <property type="match status" value="1"/>
</dbReference>
<comment type="caution">
    <text evidence="1">The sequence shown here is derived from an EMBL/GenBank/DDBJ whole genome shotgun (WGS) entry which is preliminary data.</text>
</comment>
<sequence>MSNLLRTRQLVKYFVLLNVLTTRTRRHLMPSEWEKLKKILLFSLYKEKNQQVRQILICHAMKTRRWHVRPMLQDREISGAWYSLVPVLAQHDKDEYFNFMRMTPDSFEWLLGKVSPFLTKSSKRKSISPGERLAVTLRYLASGDSHSSLSYLFRIANQTISKIVTETTAVIYYALKKEVFEPISPEFWRRKAAEFESMWQFPMCVGALDGKHCVFQVCLARRVVENAFGILSARFRILRHNTIASETLAQNIVLATVALHNLHLQREDSIPPKQHMYNPPGFVDTFKGNGFYKKGRWRSECKTSEDNFFQKLAEQEINRPNPTDDVDLGPILVREKFLRLFIHEPVPWQWRLIPPIEEPGSPSHQVP</sequence>
<evidence type="ECO:0000313" key="2">
    <source>
        <dbReference type="Proteomes" id="UP001219518"/>
    </source>
</evidence>
<dbReference type="EMBL" id="JAHWGI010001170">
    <property type="protein sequence ID" value="KAK3924300.1"/>
    <property type="molecule type" value="Genomic_DNA"/>
</dbReference>
<dbReference type="AlphaFoldDB" id="A0AAE1HPF3"/>
<reference evidence="1" key="1">
    <citation type="submission" date="2021-07" db="EMBL/GenBank/DDBJ databases">
        <authorList>
            <person name="Catto M.A."/>
            <person name="Jacobson A."/>
            <person name="Kennedy G."/>
            <person name="Labadie P."/>
            <person name="Hunt B.G."/>
            <person name="Srinivasan R."/>
        </authorList>
    </citation>
    <scope>NUCLEOTIDE SEQUENCE</scope>
    <source>
        <strain evidence="1">PL_HMW_Pooled</strain>
        <tissue evidence="1">Head</tissue>
    </source>
</reference>
<dbReference type="PANTHER" id="PTHR22930:SF269">
    <property type="entry name" value="NUCLEASE HARBI1-LIKE PROTEIN"/>
    <property type="match status" value="1"/>
</dbReference>